<dbReference type="EMBL" id="MGFH01000153">
    <property type="protein sequence ID" value="OGM03905.1"/>
    <property type="molecule type" value="Genomic_DNA"/>
</dbReference>
<accession>A0A1F7WPC7</accession>
<dbReference type="PANTHER" id="PTHR30622">
    <property type="entry name" value="UNDECAPRENYL-DIPHOSPHATASE"/>
    <property type="match status" value="1"/>
</dbReference>
<comment type="similarity">
    <text evidence="2 14">Belongs to the UppP family.</text>
</comment>
<feature type="transmembrane region" description="Helical" evidence="14">
    <location>
        <begin position="147"/>
        <end position="167"/>
    </location>
</feature>
<feature type="transmembrane region" description="Helical" evidence="14">
    <location>
        <begin position="117"/>
        <end position="135"/>
    </location>
</feature>
<evidence type="ECO:0000256" key="12">
    <source>
        <dbReference type="ARBA" id="ARBA00032932"/>
    </source>
</evidence>
<name>A0A1F7WPC7_9BACT</name>
<evidence type="ECO:0000256" key="3">
    <source>
        <dbReference type="ARBA" id="ARBA00012374"/>
    </source>
</evidence>
<dbReference type="GO" id="GO:0005886">
    <property type="term" value="C:plasma membrane"/>
    <property type="evidence" value="ECO:0007669"/>
    <property type="project" value="UniProtKB-SubCell"/>
</dbReference>
<dbReference type="GO" id="GO:0008360">
    <property type="term" value="P:regulation of cell shape"/>
    <property type="evidence" value="ECO:0007669"/>
    <property type="project" value="UniProtKB-KW"/>
</dbReference>
<dbReference type="NCBIfam" id="TIGR00753">
    <property type="entry name" value="undec_PP_bacA"/>
    <property type="match status" value="1"/>
</dbReference>
<reference evidence="15 16" key="1">
    <citation type="journal article" date="2016" name="Nat. Commun.">
        <title>Thousands of microbial genomes shed light on interconnected biogeochemical processes in an aquifer system.</title>
        <authorList>
            <person name="Anantharaman K."/>
            <person name="Brown C.T."/>
            <person name="Hug L.A."/>
            <person name="Sharon I."/>
            <person name="Castelle C.J."/>
            <person name="Probst A.J."/>
            <person name="Thomas B.C."/>
            <person name="Singh A."/>
            <person name="Wilkins M.J."/>
            <person name="Karaoz U."/>
            <person name="Brodie E.L."/>
            <person name="Williams K.H."/>
            <person name="Hubbard S.S."/>
            <person name="Banfield J.F."/>
        </authorList>
    </citation>
    <scope>NUCLEOTIDE SEQUENCE [LARGE SCALE GENOMIC DNA]</scope>
</reference>
<dbReference type="InterPro" id="IPR003824">
    <property type="entry name" value="UppP"/>
</dbReference>
<evidence type="ECO:0000256" key="14">
    <source>
        <dbReference type="HAMAP-Rule" id="MF_01006"/>
    </source>
</evidence>
<evidence type="ECO:0000256" key="10">
    <source>
        <dbReference type="ARBA" id="ARBA00023251"/>
    </source>
</evidence>
<dbReference type="Proteomes" id="UP000178735">
    <property type="component" value="Unassembled WGS sequence"/>
</dbReference>
<dbReference type="NCBIfam" id="NF001393">
    <property type="entry name" value="PRK00281.2-4"/>
    <property type="match status" value="1"/>
</dbReference>
<dbReference type="Pfam" id="PF02673">
    <property type="entry name" value="BacA"/>
    <property type="match status" value="1"/>
</dbReference>
<keyword evidence="8 14" id="KW-1133">Transmembrane helix</keyword>
<keyword evidence="5 14" id="KW-1003">Cell membrane</keyword>
<organism evidence="15 16">
    <name type="scientific">Candidatus Wallbacteria bacterium GWC2_49_35</name>
    <dbReference type="NCBI Taxonomy" id="1817813"/>
    <lineage>
        <taxon>Bacteria</taxon>
        <taxon>Candidatus Walliibacteriota</taxon>
    </lineage>
</organism>
<proteinExistence type="inferred from homology"/>
<keyword evidence="6 14" id="KW-0812">Transmembrane</keyword>
<dbReference type="GO" id="GO:0071555">
    <property type="term" value="P:cell wall organization"/>
    <property type="evidence" value="ECO:0007669"/>
    <property type="project" value="UniProtKB-KW"/>
</dbReference>
<feature type="transmembrane region" description="Helical" evidence="14">
    <location>
        <begin position="87"/>
        <end position="105"/>
    </location>
</feature>
<evidence type="ECO:0000256" key="4">
    <source>
        <dbReference type="ARBA" id="ARBA00021581"/>
    </source>
</evidence>
<evidence type="ECO:0000256" key="1">
    <source>
        <dbReference type="ARBA" id="ARBA00004651"/>
    </source>
</evidence>
<feature type="transmembrane region" description="Helical" evidence="14">
    <location>
        <begin position="254"/>
        <end position="270"/>
    </location>
</feature>
<evidence type="ECO:0000313" key="16">
    <source>
        <dbReference type="Proteomes" id="UP000178735"/>
    </source>
</evidence>
<keyword evidence="14" id="KW-0133">Cell shape</keyword>
<comment type="miscellaneous">
    <text evidence="14">Bacitracin is thought to be involved in the inhibition of peptidoglycan synthesis by sequestering undecaprenyl diphosphate, thereby reducing the pool of lipid carrier available.</text>
</comment>
<keyword evidence="10 14" id="KW-0046">Antibiotic resistance</keyword>
<keyword evidence="9 14" id="KW-0472">Membrane</keyword>
<keyword evidence="14" id="KW-0573">Peptidoglycan synthesis</keyword>
<comment type="caution">
    <text evidence="15">The sequence shown here is derived from an EMBL/GenBank/DDBJ whole genome shotgun (WGS) entry which is preliminary data.</text>
</comment>
<comment type="subcellular location">
    <subcellularLocation>
        <location evidence="1 14">Cell membrane</location>
        <topology evidence="1 14">Multi-pass membrane protein</topology>
    </subcellularLocation>
</comment>
<keyword evidence="14" id="KW-0961">Cell wall biogenesis/degradation</keyword>
<sequence>MQFIQSITLGIIQGLGEFLPISSSAHLILVPKILNWDDFGQAFDVSLHLGTLAAVTVYFREDIIKLLRAFVESVRKRSFSVSFESRLCYYIILATIPGAIAGKAFEDVIENSVRDSVNLISLLLILMGFVLLVSDKYGKKTLGLEGITLKSSILIGLAQALALVPGFSRSGTTITAALLLGFTSDAAARFSFLLSIPIITGAGVLKGVKIAKTGLEGVSAAQFGAGVLSAAVVGYLAISFMLKFIQTRGFKAFAVYRFIFGAFAIIYFFLTGRK</sequence>
<dbReference type="EC" id="3.6.1.27" evidence="3 14"/>
<dbReference type="GO" id="GO:0046677">
    <property type="term" value="P:response to antibiotic"/>
    <property type="evidence" value="ECO:0007669"/>
    <property type="project" value="UniProtKB-UniRule"/>
</dbReference>
<feature type="transmembrane region" description="Helical" evidence="14">
    <location>
        <begin position="220"/>
        <end position="242"/>
    </location>
</feature>
<evidence type="ECO:0000256" key="9">
    <source>
        <dbReference type="ARBA" id="ARBA00023136"/>
    </source>
</evidence>
<comment type="function">
    <text evidence="14">Catalyzes the dephosphorylation of undecaprenyl diphosphate (UPP). Confers resistance to bacitracin.</text>
</comment>
<dbReference type="HAMAP" id="MF_01006">
    <property type="entry name" value="Undec_diphosphatase"/>
    <property type="match status" value="1"/>
</dbReference>
<evidence type="ECO:0000256" key="2">
    <source>
        <dbReference type="ARBA" id="ARBA00010621"/>
    </source>
</evidence>
<comment type="catalytic activity">
    <reaction evidence="13 14">
        <text>di-trans,octa-cis-undecaprenyl diphosphate + H2O = di-trans,octa-cis-undecaprenyl phosphate + phosphate + H(+)</text>
        <dbReference type="Rhea" id="RHEA:28094"/>
        <dbReference type="ChEBI" id="CHEBI:15377"/>
        <dbReference type="ChEBI" id="CHEBI:15378"/>
        <dbReference type="ChEBI" id="CHEBI:43474"/>
        <dbReference type="ChEBI" id="CHEBI:58405"/>
        <dbReference type="ChEBI" id="CHEBI:60392"/>
        <dbReference type="EC" id="3.6.1.27"/>
    </reaction>
</comment>
<protein>
    <recommendedName>
        <fullName evidence="4 14">Undecaprenyl-diphosphatase</fullName>
        <ecNumber evidence="3 14">3.6.1.27</ecNumber>
    </recommendedName>
    <alternativeName>
        <fullName evidence="12 14">Bacitracin resistance protein</fullName>
    </alternativeName>
    <alternativeName>
        <fullName evidence="11 14">Undecaprenyl pyrophosphate phosphatase</fullName>
    </alternativeName>
</protein>
<dbReference type="GO" id="GO:0050380">
    <property type="term" value="F:undecaprenyl-diphosphatase activity"/>
    <property type="evidence" value="ECO:0007669"/>
    <property type="project" value="UniProtKB-UniRule"/>
</dbReference>
<evidence type="ECO:0000256" key="8">
    <source>
        <dbReference type="ARBA" id="ARBA00022989"/>
    </source>
</evidence>
<dbReference type="AlphaFoldDB" id="A0A1F7WPC7"/>
<evidence type="ECO:0000256" key="6">
    <source>
        <dbReference type="ARBA" id="ARBA00022692"/>
    </source>
</evidence>
<gene>
    <name evidence="14" type="primary">uppP</name>
    <name evidence="15" type="ORF">A2008_03290</name>
</gene>
<keyword evidence="7 14" id="KW-0378">Hydrolase</keyword>
<evidence type="ECO:0000256" key="5">
    <source>
        <dbReference type="ARBA" id="ARBA00022475"/>
    </source>
</evidence>
<evidence type="ECO:0000256" key="7">
    <source>
        <dbReference type="ARBA" id="ARBA00022801"/>
    </source>
</evidence>
<dbReference type="PANTHER" id="PTHR30622:SF4">
    <property type="entry name" value="UNDECAPRENYL-DIPHOSPHATASE"/>
    <property type="match status" value="1"/>
</dbReference>
<feature type="transmembrane region" description="Helical" evidence="14">
    <location>
        <begin position="187"/>
        <end position="208"/>
    </location>
</feature>
<dbReference type="GO" id="GO:0009252">
    <property type="term" value="P:peptidoglycan biosynthetic process"/>
    <property type="evidence" value="ECO:0007669"/>
    <property type="project" value="UniProtKB-KW"/>
</dbReference>
<evidence type="ECO:0000256" key="11">
    <source>
        <dbReference type="ARBA" id="ARBA00032707"/>
    </source>
</evidence>
<evidence type="ECO:0000313" key="15">
    <source>
        <dbReference type="EMBL" id="OGM03905.1"/>
    </source>
</evidence>
<evidence type="ECO:0000256" key="13">
    <source>
        <dbReference type="ARBA" id="ARBA00047594"/>
    </source>
</evidence>
<dbReference type="STRING" id="1817813.A2008_03290"/>